<dbReference type="EMBL" id="UFSP01000003">
    <property type="protein sequence ID" value="SSZ30125.1"/>
    <property type="molecule type" value="Genomic_DNA"/>
</dbReference>
<reference evidence="3 4" key="1">
    <citation type="submission" date="2018-06" db="EMBL/GenBank/DDBJ databases">
        <authorList>
            <consortium name="Pathogen Informatics"/>
            <person name="Doyle S."/>
        </authorList>
    </citation>
    <scope>NUCLEOTIDE SEQUENCE [LARGE SCALE GENOMIC DNA]</scope>
    <source>
        <strain evidence="3 4">NCTC5908</strain>
    </source>
</reference>
<dbReference type="InterPro" id="IPR050223">
    <property type="entry name" value="D-isomer_2-hydroxyacid_DH"/>
</dbReference>
<protein>
    <submittedName>
        <fullName evidence="3">D-3-phosphoglycerate dehydrogenase</fullName>
        <ecNumber evidence="3">1.1.1.95</ecNumber>
    </submittedName>
</protein>
<feature type="domain" description="D-isomer specific 2-hydroxyacid dehydrogenase catalytic" evidence="2">
    <location>
        <begin position="15"/>
        <end position="117"/>
    </location>
</feature>
<dbReference type="AlphaFoldDB" id="A0A336N6Y3"/>
<keyword evidence="1 3" id="KW-0560">Oxidoreductase</keyword>
<sequence length="197" mass="21787">MTSKVSLDKSKIKFVLLEGVHQSALDTLHAAGYTNIDYYEKALDGDDLKEAIKEAHFVGLRSRTHLTAEMIAAAPKLIAIGCFCIGTNQVDLNAAKARGIPVFNAPFSNTRSVAELVLGEILLLMRNIPQANADVHRGLWNKSAVGSHEVRGKNWVLLVMAISVRSSVLLRNHWVWMCIFMILKTNFLLVTPSKYVA</sequence>
<dbReference type="Proteomes" id="UP000253728">
    <property type="component" value="Unassembled WGS sequence"/>
</dbReference>
<proteinExistence type="predicted"/>
<dbReference type="FunFam" id="3.40.50.720:FF:000025">
    <property type="entry name" value="D-3-phosphoglycerate dehydrogenase"/>
    <property type="match status" value="1"/>
</dbReference>
<dbReference type="Pfam" id="PF00389">
    <property type="entry name" value="2-Hacid_dh"/>
    <property type="match status" value="1"/>
</dbReference>
<dbReference type="GO" id="GO:0051287">
    <property type="term" value="F:NAD binding"/>
    <property type="evidence" value="ECO:0007669"/>
    <property type="project" value="InterPro"/>
</dbReference>
<dbReference type="InterPro" id="IPR006139">
    <property type="entry name" value="D-isomer_2_OHA_DH_cat_dom"/>
</dbReference>
<dbReference type="PANTHER" id="PTHR10996">
    <property type="entry name" value="2-HYDROXYACID DEHYDROGENASE-RELATED"/>
    <property type="match status" value="1"/>
</dbReference>
<evidence type="ECO:0000256" key="1">
    <source>
        <dbReference type="ARBA" id="ARBA00023002"/>
    </source>
</evidence>
<dbReference type="PANTHER" id="PTHR10996:SF282">
    <property type="entry name" value="D-3-PHOSPHOGLYCERATE DEHYDROGENASE 1-RELATED"/>
    <property type="match status" value="1"/>
</dbReference>
<dbReference type="Gene3D" id="3.40.50.720">
    <property type="entry name" value="NAD(P)-binding Rossmann-like Domain"/>
    <property type="match status" value="2"/>
</dbReference>
<dbReference type="GO" id="GO:0004617">
    <property type="term" value="F:phosphoglycerate dehydrogenase activity"/>
    <property type="evidence" value="ECO:0007669"/>
    <property type="project" value="UniProtKB-EC"/>
</dbReference>
<name>A0A336N6Y3_AGGAP</name>
<evidence type="ECO:0000313" key="4">
    <source>
        <dbReference type="Proteomes" id="UP000253728"/>
    </source>
</evidence>
<evidence type="ECO:0000313" key="3">
    <source>
        <dbReference type="EMBL" id="SSZ30125.1"/>
    </source>
</evidence>
<dbReference type="SUPFAM" id="SSF52283">
    <property type="entry name" value="Formate/glycerate dehydrogenase catalytic domain-like"/>
    <property type="match status" value="1"/>
</dbReference>
<accession>A0A336N6Y3</accession>
<gene>
    <name evidence="3" type="primary">serA_2</name>
    <name evidence="3" type="ORF">NCTC5908_01945</name>
</gene>
<organism evidence="3 4">
    <name type="scientific">Aggregatibacter aphrophilus</name>
    <name type="common">Haemophilus aphrophilus</name>
    <dbReference type="NCBI Taxonomy" id="732"/>
    <lineage>
        <taxon>Bacteria</taxon>
        <taxon>Pseudomonadati</taxon>
        <taxon>Pseudomonadota</taxon>
        <taxon>Gammaproteobacteria</taxon>
        <taxon>Pasteurellales</taxon>
        <taxon>Pasteurellaceae</taxon>
        <taxon>Aggregatibacter</taxon>
    </lineage>
</organism>
<evidence type="ECO:0000259" key="2">
    <source>
        <dbReference type="Pfam" id="PF00389"/>
    </source>
</evidence>
<dbReference type="EC" id="1.1.1.95" evidence="3"/>